<feature type="compositionally biased region" description="Low complexity" evidence="1">
    <location>
        <begin position="150"/>
        <end position="168"/>
    </location>
</feature>
<feature type="domain" description="Trs120/TRAPPC9 third Ig-like" evidence="3">
    <location>
        <begin position="669"/>
        <end position="781"/>
    </location>
</feature>
<evidence type="ECO:0000313" key="4">
    <source>
        <dbReference type="RefSeq" id="XP_028145158.1"/>
    </source>
</evidence>
<dbReference type="FunCoup" id="A0A6P7GIX4">
    <property type="interactions" value="1956"/>
</dbReference>
<evidence type="ECO:0000259" key="2">
    <source>
        <dbReference type="Pfam" id="PF26254"/>
    </source>
</evidence>
<sequence>MRSSVSYILSSSVSEPNMSHPDYEQYSHDHAALLILVKQIGNQLKPKIFTKFYERINKLTSVKITDSTGAVRNILLRYIKDHPVENNDWGDFQTHRRLLGLITLGKYDSQQELNEICRVHESLKVKYNSTLFDSRCILFGVTQDAESPGEDNPPSSSSGDSENSVESPLQKFTTPSNFKARALFYDVSSPCADLESQLNEFINSLFWVLDSKRVDRSREKLERVSLLLAPFEKKDFVGLDMESRNNKKRCTGIFSSTEQKELAIQLQSLSSQCEGSPVPLVLDSGLVVPPANLTDIPICAAFVPKDLQPHLRPRRIENKQTDTGPFLFTPIHFGGGSLERKSRQASSKLDFLWIQNEVCEVQLKLINPLPFELKVSNMRLLTGGVVFESVPETIVLPPDIPTSLTLNGWARESGELELSGYSTHTLGVKSNCRLRHMGSSMNFPPYYKVQVVPSLPLLEVSTSFPTSASFSNFHDENTVTSASVSLYHGESTKCIITLKNASEVPVEMLEVEVNSVLDPSLQDQIFSWDREEVKKLLPIPPGETVSITLNLHSAANFLAPTSAISPTIPHDMSSGPFSSMSTSLPGGSLPSRFNSSFRSSNSGHSSLAGGLTNLFQQQPSTSIIEGQLKLKYSGSEGFASEYCRSCSVFVMLEMLPSLQVTNWDVLPADTHSQFYLVLDVANLTTQEMELQYTPTKTMLIEGQESCRVPIPVDRCPLSKLTGLFQEMDENSDNRNDIDVNKICSEHVTDLVSLNWHLLGTDSRGVASLKGINLTPRMLDIVRMSPLGWGKFIFSLIFRRSFTELQPQAKANHECNVIFFTPGHYKVDIQCCAPESLLASKVNPIISTGHIWRFTPTVSFLVT</sequence>
<reference evidence="4" key="1">
    <citation type="submission" date="2025-08" db="UniProtKB">
        <authorList>
            <consortium name="RefSeq"/>
        </authorList>
    </citation>
    <scope>IDENTIFICATION</scope>
    <source>
        <tissue evidence="4">Whole insect</tissue>
    </source>
</reference>
<dbReference type="PANTHER" id="PTHR21512">
    <property type="entry name" value="TRAFFICKING PROTEIN PARTICLE COMPLEX SUBUNIT 9"/>
    <property type="match status" value="1"/>
</dbReference>
<evidence type="ECO:0000256" key="1">
    <source>
        <dbReference type="SAM" id="MobiDB-lite"/>
    </source>
</evidence>
<dbReference type="Pfam" id="PF26282">
    <property type="entry name" value="Ig_TRAPPC9-Trs120_3rd"/>
    <property type="match status" value="1"/>
</dbReference>
<feature type="region of interest" description="Disordered" evidence="1">
    <location>
        <begin position="143"/>
        <end position="171"/>
    </location>
</feature>
<dbReference type="InterPro" id="IPR013935">
    <property type="entry name" value="Trs120_TRAPPC9"/>
</dbReference>
<dbReference type="InterPro" id="IPR058565">
    <property type="entry name" value="Ig_TRAPPC9_Trs120_1st"/>
</dbReference>
<dbReference type="InParanoid" id="A0A6P7GIX4"/>
<feature type="domain" description="Trs120/TRAPPC9 first Ig-like" evidence="2">
    <location>
        <begin position="314"/>
        <end position="421"/>
    </location>
</feature>
<protein>
    <submittedName>
        <fullName evidence="4">Protein brunelleschi-like</fullName>
    </submittedName>
</protein>
<organism evidence="4">
    <name type="scientific">Diabrotica virgifera virgifera</name>
    <name type="common">western corn rootworm</name>
    <dbReference type="NCBI Taxonomy" id="50390"/>
    <lineage>
        <taxon>Eukaryota</taxon>
        <taxon>Metazoa</taxon>
        <taxon>Ecdysozoa</taxon>
        <taxon>Arthropoda</taxon>
        <taxon>Hexapoda</taxon>
        <taxon>Insecta</taxon>
        <taxon>Pterygota</taxon>
        <taxon>Neoptera</taxon>
        <taxon>Endopterygota</taxon>
        <taxon>Coleoptera</taxon>
        <taxon>Polyphaga</taxon>
        <taxon>Cucujiformia</taxon>
        <taxon>Chrysomeloidea</taxon>
        <taxon>Chrysomelidae</taxon>
        <taxon>Galerucinae</taxon>
        <taxon>Diabroticina</taxon>
        <taxon>Diabroticites</taxon>
        <taxon>Diabrotica</taxon>
    </lineage>
</organism>
<dbReference type="PANTHER" id="PTHR21512:SF5">
    <property type="entry name" value="TRAFFICKING PROTEIN PARTICLE COMPLEX SUBUNIT 9"/>
    <property type="match status" value="1"/>
</dbReference>
<name>A0A6P7GIX4_DIAVI</name>
<dbReference type="RefSeq" id="XP_028145158.1">
    <property type="nucleotide sequence ID" value="XM_028289357.1"/>
</dbReference>
<accession>A0A6P7GIX4</accession>
<proteinExistence type="predicted"/>
<dbReference type="InterPro" id="IPR058567">
    <property type="entry name" value="Ig_TRAPPC9_Trs120_3rd"/>
</dbReference>
<evidence type="ECO:0000259" key="3">
    <source>
        <dbReference type="Pfam" id="PF26282"/>
    </source>
</evidence>
<dbReference type="Pfam" id="PF26254">
    <property type="entry name" value="Ig_TRAPPC9-Trs120_1st"/>
    <property type="match status" value="1"/>
</dbReference>
<dbReference type="GO" id="GO:0005802">
    <property type="term" value="C:trans-Golgi network"/>
    <property type="evidence" value="ECO:0007669"/>
    <property type="project" value="TreeGrafter"/>
</dbReference>
<gene>
    <name evidence="4" type="primary">LOC114338742</name>
</gene>
<dbReference type="AlphaFoldDB" id="A0A6P7GIX4"/>